<evidence type="ECO:0008006" key="3">
    <source>
        <dbReference type="Google" id="ProtNLM"/>
    </source>
</evidence>
<accession>A0A328YG02</accession>
<reference evidence="1 2" key="1">
    <citation type="submission" date="2018-06" db="EMBL/GenBank/DDBJ databases">
        <title>Genomic Encyclopedia of Archaeal and Bacterial Type Strains, Phase II (KMG-II): from individual species to whole genera.</title>
        <authorList>
            <person name="Goeker M."/>
        </authorList>
    </citation>
    <scope>NUCLEOTIDE SEQUENCE [LARGE SCALE GENOMIC DNA]</scope>
    <source>
        <strain evidence="1 2">DSM 25663</strain>
    </source>
</reference>
<evidence type="ECO:0000313" key="2">
    <source>
        <dbReference type="Proteomes" id="UP000248840"/>
    </source>
</evidence>
<organism evidence="1 2">
    <name type="scientific">Flavobacterium aciduliphilum</name>
    <dbReference type="NCBI Taxonomy" id="1101402"/>
    <lineage>
        <taxon>Bacteria</taxon>
        <taxon>Pseudomonadati</taxon>
        <taxon>Bacteroidota</taxon>
        <taxon>Flavobacteriia</taxon>
        <taxon>Flavobacteriales</taxon>
        <taxon>Flavobacteriaceae</taxon>
        <taxon>Flavobacterium</taxon>
    </lineage>
</organism>
<sequence>MKKIIYFLLAVGVFTSCQKDVQFNNPGFQAYRDGSLFRGIDIKAYKSISSGELNLVALAQDESVHLNVASASLGTYYLGSTDLTTTAEYDSSFNGVNLTYQTNVITGPVAKMYPTMSTGGSGYVSDCILTDPVNLTYACNNSHQTTGGSGSGLTLSVIANTSGVVTSVKVASPGNGYKAGDIITIVGGGNDAKVKVLNVEGSNGEIVITENTGDTVTGTFKFNAINTTANPLGNTMVNFQYGNFYKIPIITTP</sequence>
<dbReference type="RefSeq" id="WP_112113014.1">
    <property type="nucleotide sequence ID" value="NZ_QLSZ01000005.1"/>
</dbReference>
<keyword evidence="2" id="KW-1185">Reference proteome</keyword>
<dbReference type="InterPro" id="IPR046219">
    <property type="entry name" value="DUF6252"/>
</dbReference>
<dbReference type="OrthoDB" id="1448607at2"/>
<evidence type="ECO:0000313" key="1">
    <source>
        <dbReference type="EMBL" id="RAR72530.1"/>
    </source>
</evidence>
<dbReference type="PROSITE" id="PS51257">
    <property type="entry name" value="PROKAR_LIPOPROTEIN"/>
    <property type="match status" value="1"/>
</dbReference>
<protein>
    <recommendedName>
        <fullName evidence="3">Lipoprotein</fullName>
    </recommendedName>
</protein>
<dbReference type="AlphaFoldDB" id="A0A328YG02"/>
<dbReference type="Pfam" id="PF19765">
    <property type="entry name" value="DUF6252"/>
    <property type="match status" value="2"/>
</dbReference>
<name>A0A328YG02_9FLAO</name>
<proteinExistence type="predicted"/>
<dbReference type="Proteomes" id="UP000248840">
    <property type="component" value="Unassembled WGS sequence"/>
</dbReference>
<comment type="caution">
    <text evidence="1">The sequence shown here is derived from an EMBL/GenBank/DDBJ whole genome shotgun (WGS) entry which is preliminary data.</text>
</comment>
<gene>
    <name evidence="1" type="ORF">CLV55_10597</name>
</gene>
<dbReference type="EMBL" id="QLSZ01000005">
    <property type="protein sequence ID" value="RAR72530.1"/>
    <property type="molecule type" value="Genomic_DNA"/>
</dbReference>